<evidence type="ECO:0000256" key="1">
    <source>
        <dbReference type="ARBA" id="ARBA00001947"/>
    </source>
</evidence>
<dbReference type="GO" id="GO:0005615">
    <property type="term" value="C:extracellular space"/>
    <property type="evidence" value="ECO:0007669"/>
    <property type="project" value="TreeGrafter"/>
</dbReference>
<evidence type="ECO:0000313" key="12">
    <source>
        <dbReference type="EMBL" id="KAF7492019.1"/>
    </source>
</evidence>
<dbReference type="PRINTS" id="PR00765">
    <property type="entry name" value="CRBOXYPTASEA"/>
</dbReference>
<evidence type="ECO:0000259" key="11">
    <source>
        <dbReference type="PROSITE" id="PS52035"/>
    </source>
</evidence>
<keyword evidence="10" id="KW-0472">Membrane</keyword>
<protein>
    <submittedName>
        <fullName evidence="12">Carboxypeptidase D</fullName>
    </submittedName>
</protein>
<dbReference type="EMBL" id="WVUK01000057">
    <property type="protein sequence ID" value="KAF7492019.1"/>
    <property type="molecule type" value="Genomic_DNA"/>
</dbReference>
<feature type="domain" description="Peptidase M14" evidence="11">
    <location>
        <begin position="57"/>
        <end position="375"/>
    </location>
</feature>
<organism evidence="12">
    <name type="scientific">Sarcoptes scabiei</name>
    <name type="common">Itch mite</name>
    <name type="synonym">Acarus scabiei</name>
    <dbReference type="NCBI Taxonomy" id="52283"/>
    <lineage>
        <taxon>Eukaryota</taxon>
        <taxon>Metazoa</taxon>
        <taxon>Ecdysozoa</taxon>
        <taxon>Arthropoda</taxon>
        <taxon>Chelicerata</taxon>
        <taxon>Arachnida</taxon>
        <taxon>Acari</taxon>
        <taxon>Acariformes</taxon>
        <taxon>Sarcoptiformes</taxon>
        <taxon>Astigmata</taxon>
        <taxon>Psoroptidia</taxon>
        <taxon>Sarcoptoidea</taxon>
        <taxon>Sarcoptidae</taxon>
        <taxon>Sarcoptinae</taxon>
        <taxon>Sarcoptes</taxon>
    </lineage>
</organism>
<reference evidence="13" key="3">
    <citation type="submission" date="2022-06" db="UniProtKB">
        <authorList>
            <consortium name="EnsemblMetazoa"/>
        </authorList>
    </citation>
    <scope>IDENTIFICATION</scope>
</reference>
<keyword evidence="5" id="KW-0479">Metal-binding</keyword>
<comment type="caution">
    <text evidence="9">Lacks conserved residue(s) required for the propagation of feature annotation.</text>
</comment>
<evidence type="ECO:0000313" key="13">
    <source>
        <dbReference type="EnsemblMetazoa" id="KAF7492019.1"/>
    </source>
</evidence>
<dbReference type="InterPro" id="IPR057247">
    <property type="entry name" value="CARBOXYPEPT_ZN_2"/>
</dbReference>
<dbReference type="GO" id="GO:0004181">
    <property type="term" value="F:metallocarboxypeptidase activity"/>
    <property type="evidence" value="ECO:0007669"/>
    <property type="project" value="InterPro"/>
</dbReference>
<evidence type="ECO:0000256" key="7">
    <source>
        <dbReference type="ARBA" id="ARBA00022833"/>
    </source>
</evidence>
<keyword evidence="4" id="KW-0645">Protease</keyword>
<dbReference type="InterPro" id="IPR000834">
    <property type="entry name" value="Peptidase_M14"/>
</dbReference>
<reference evidence="14" key="1">
    <citation type="journal article" date="2020" name="PLoS Negl. Trop. Dis.">
        <title>High-quality nuclear genome for Sarcoptes scabiei-A critical resource for a neglected parasite.</title>
        <authorList>
            <person name="Korhonen P.K."/>
            <person name="Gasser R.B."/>
            <person name="Ma G."/>
            <person name="Wang T."/>
            <person name="Stroehlein A.J."/>
            <person name="Young N.D."/>
            <person name="Ang C.S."/>
            <person name="Fernando D.D."/>
            <person name="Lu H.C."/>
            <person name="Taylor S."/>
            <person name="Reynolds S.L."/>
            <person name="Mofiz E."/>
            <person name="Najaraj S.H."/>
            <person name="Gowda H."/>
            <person name="Madugundu A."/>
            <person name="Renuse S."/>
            <person name="Holt D."/>
            <person name="Pandey A."/>
            <person name="Papenfuss A.T."/>
            <person name="Fischer K."/>
        </authorList>
    </citation>
    <scope>NUCLEOTIDE SEQUENCE [LARGE SCALE GENOMIC DNA]</scope>
</reference>
<dbReference type="Gene3D" id="3.40.630.10">
    <property type="entry name" value="Zn peptidases"/>
    <property type="match status" value="2"/>
</dbReference>
<dbReference type="Gene3D" id="2.60.40.1120">
    <property type="entry name" value="Carboxypeptidase-like, regulatory domain"/>
    <property type="match status" value="2"/>
</dbReference>
<dbReference type="SUPFAM" id="SSF53187">
    <property type="entry name" value="Zn-dependent exopeptidases"/>
    <property type="match status" value="2"/>
</dbReference>
<dbReference type="InterPro" id="IPR057246">
    <property type="entry name" value="CARBOXYPEPT_ZN_1"/>
</dbReference>
<dbReference type="Pfam" id="PF00246">
    <property type="entry name" value="Peptidase_M14"/>
    <property type="match status" value="2"/>
</dbReference>
<feature type="domain" description="Peptidase M14" evidence="11">
    <location>
        <begin position="511"/>
        <end position="808"/>
    </location>
</feature>
<keyword evidence="10" id="KW-0812">Transmembrane</keyword>
<dbReference type="PROSITE" id="PS00132">
    <property type="entry name" value="CARBOXYPEPT_ZN_1"/>
    <property type="match status" value="2"/>
</dbReference>
<dbReference type="PANTHER" id="PTHR11532:SF73">
    <property type="entry name" value="CARBOXYPEPTIDASE D"/>
    <property type="match status" value="1"/>
</dbReference>
<dbReference type="GO" id="GO:0006518">
    <property type="term" value="P:peptide metabolic process"/>
    <property type="evidence" value="ECO:0007669"/>
    <property type="project" value="TreeGrafter"/>
</dbReference>
<keyword evidence="7" id="KW-0862">Zinc</keyword>
<evidence type="ECO:0000313" key="14">
    <source>
        <dbReference type="Proteomes" id="UP000070412"/>
    </source>
</evidence>
<dbReference type="Proteomes" id="UP000070412">
    <property type="component" value="Unassembled WGS sequence"/>
</dbReference>
<dbReference type="GO" id="GO:0008270">
    <property type="term" value="F:zinc ion binding"/>
    <property type="evidence" value="ECO:0007669"/>
    <property type="project" value="InterPro"/>
</dbReference>
<dbReference type="PANTHER" id="PTHR11532">
    <property type="entry name" value="PROTEASE M14 CARBOXYPEPTIDASE"/>
    <property type="match status" value="1"/>
</dbReference>
<keyword evidence="8" id="KW-0325">Glycoprotein</keyword>
<accession>A0A834R938</accession>
<keyword evidence="6" id="KW-0378">Hydrolase</keyword>
<evidence type="ECO:0000256" key="6">
    <source>
        <dbReference type="ARBA" id="ARBA00022801"/>
    </source>
</evidence>
<evidence type="ECO:0000256" key="2">
    <source>
        <dbReference type="ARBA" id="ARBA00005988"/>
    </source>
</evidence>
<gene>
    <name evidence="12" type="ORF">SSS_2166</name>
</gene>
<dbReference type="InterPro" id="IPR008969">
    <property type="entry name" value="CarboxyPept-like_regulatory"/>
</dbReference>
<evidence type="ECO:0000256" key="3">
    <source>
        <dbReference type="ARBA" id="ARBA00022645"/>
    </source>
</evidence>
<dbReference type="PROSITE" id="PS00133">
    <property type="entry name" value="CARBOXYPEPT_ZN_2"/>
    <property type="match status" value="2"/>
</dbReference>
<dbReference type="CDD" id="cd11308">
    <property type="entry name" value="Peptidase_M14NE-CP-C_like"/>
    <property type="match status" value="2"/>
</dbReference>
<evidence type="ECO:0000256" key="10">
    <source>
        <dbReference type="SAM" id="Phobius"/>
    </source>
</evidence>
<sequence>MDKKINKTIYRDQSTPVIWSTKCIKYLIIIIIIIVTISLFSLPVECSSKKSLLSWEQHLNLNQSKQFIRQLTEQSETNKLIQTITIGKSVLGNDLWMLRISTEHQNLSQSLRTIEDLHRHYENHRALLKPTVKFIATIHGNEPLGKQLLFALAETLQNDYNDGDERVKRILAATNIELLPLMNPDGFQVAIEGDCNGVRFSKHRWNGRENRKNIDLNDDFLSTIVSNDAIDKIQPETLSVMTWIMMNPSLVLSASIHSGRNLISYPFDGREKKTNDEKLFQILAKNFIKNMNDSTRFLNESCLQETTIKNGIANGYEMDPDSLRLKNSMSDFNYLNQDCLELNLYLGCCKYPNSSVIKSEWNNYRESILQFIESSHWGVKGLVKDSLDRAINNSIILITPIVDGEKKFTMTINHTTSGRGEYWFLLLPGEYHIKVEAKGFEFAQKEITISDHLDSKKLGPLSAMIQNFTLKSSNKFTENTKLDGENVLDNEKNKEKDFDNLPSFRKPIEFKHHNYYQMHKFLKELHSNYSTITRLYSIGQSVQNRELLVLEISDSPGQHEMLEPEFKYIANMHGNEVVGREMLLLLAKLLLENYGHHPKVDWLINNTRIHLLPSMNPDGYERSTIGDCDSLIGRGNANNVDLNRNFPDQYRVYDENRIQEKETLAVMQWLRQYPFVLSANLHGGALVANYPFDGTNKSVDREYNGTPDDLLFRHLALSYANNHPHMHKGHCFKKCVNNELTNEYYPHGIINGANWYVLYGGMQDWNYLHTNCFEITLEMGCHKYPPAKELPRLWRENKRPLFKFIDQVHRGIKGLVRDAQTNGSVIGAEIHINTSVHSVRSAEPYGDYWRLLLPGNYLITVTKPGYEIIERQITIPKDQSMALKIDFYLRSKISNRKTTSDFLIFTIILLILFSILFFIFCMSIVWCPQTLARLFHRTGLLNFLIDFDPRKCFEQQPKKNTFYYSKLNDEEFLNDSSDPELN</sequence>
<proteinExistence type="inferred from homology"/>
<dbReference type="CDD" id="cd03858">
    <property type="entry name" value="M14_CP_N-E_like"/>
    <property type="match status" value="1"/>
</dbReference>
<comment type="similarity">
    <text evidence="2 9">Belongs to the peptidase M14 family.</text>
</comment>
<feature type="transmembrane region" description="Helical" evidence="10">
    <location>
        <begin position="902"/>
        <end position="927"/>
    </location>
</feature>
<evidence type="ECO:0000256" key="8">
    <source>
        <dbReference type="ARBA" id="ARBA00023180"/>
    </source>
</evidence>
<dbReference type="EnsemblMetazoa" id="SSS_2166s_mrna">
    <property type="protein sequence ID" value="KAF7492019.1"/>
    <property type="gene ID" value="SSS_2166"/>
</dbReference>
<keyword evidence="3 12" id="KW-0121">Carboxypeptidase</keyword>
<feature type="active site" description="Proton donor/acceptor" evidence="9">
    <location>
        <position position="778"/>
    </location>
</feature>
<dbReference type="SMART" id="SM00631">
    <property type="entry name" value="Zn_pept"/>
    <property type="match status" value="2"/>
</dbReference>
<evidence type="ECO:0000256" key="4">
    <source>
        <dbReference type="ARBA" id="ARBA00022670"/>
    </source>
</evidence>
<dbReference type="PROSITE" id="PS52035">
    <property type="entry name" value="PEPTIDASE_M14"/>
    <property type="match status" value="2"/>
</dbReference>
<comment type="cofactor">
    <cofactor evidence="1">
        <name>Zn(2+)</name>
        <dbReference type="ChEBI" id="CHEBI:29105"/>
    </cofactor>
</comment>
<dbReference type="Pfam" id="PF13620">
    <property type="entry name" value="CarboxypepD_reg"/>
    <property type="match status" value="1"/>
</dbReference>
<dbReference type="GO" id="GO:0016485">
    <property type="term" value="P:protein processing"/>
    <property type="evidence" value="ECO:0007669"/>
    <property type="project" value="TreeGrafter"/>
</dbReference>
<name>A0A834R938_SARSC</name>
<reference evidence="12" key="2">
    <citation type="submission" date="2020-01" db="EMBL/GenBank/DDBJ databases">
        <authorList>
            <person name="Korhonen P.K.K."/>
            <person name="Guangxu M.G."/>
            <person name="Wang T.W."/>
            <person name="Stroehlein A.J.S."/>
            <person name="Young N.D."/>
            <person name="Ang C.-S.A."/>
            <person name="Fernando D.W.F."/>
            <person name="Lu H.L."/>
            <person name="Taylor S.T."/>
            <person name="Ehtesham M.E.M."/>
            <person name="Najaraj S.H.N."/>
            <person name="Harsha G.H.G."/>
            <person name="Madugundu A.M."/>
            <person name="Renuse S.R."/>
            <person name="Holt D.H."/>
            <person name="Pandey A.P."/>
            <person name="Papenfuss A.P."/>
            <person name="Gasser R.B.G."/>
            <person name="Fischer K.F."/>
        </authorList>
    </citation>
    <scope>NUCLEOTIDE SEQUENCE</scope>
    <source>
        <strain evidence="12">SSS_KF_BRIS2020</strain>
    </source>
</reference>
<keyword evidence="14" id="KW-1185">Reference proteome</keyword>
<evidence type="ECO:0000256" key="9">
    <source>
        <dbReference type="PROSITE-ProRule" id="PRU01379"/>
    </source>
</evidence>
<dbReference type="AlphaFoldDB" id="A0A834R938"/>
<dbReference type="SUPFAM" id="SSF49464">
    <property type="entry name" value="Carboxypeptidase regulatory domain-like"/>
    <property type="match status" value="2"/>
</dbReference>
<dbReference type="OrthoDB" id="10249045at2759"/>
<dbReference type="FunFam" id="3.40.630.10:FF:000020">
    <property type="entry name" value="Carboxypeptidase D"/>
    <property type="match status" value="1"/>
</dbReference>
<dbReference type="InterPro" id="IPR050753">
    <property type="entry name" value="Peptidase_M14_domain"/>
</dbReference>
<evidence type="ECO:0000256" key="5">
    <source>
        <dbReference type="ARBA" id="ARBA00022723"/>
    </source>
</evidence>
<keyword evidence="10" id="KW-1133">Transmembrane helix</keyword>
<feature type="transmembrane region" description="Helical" evidence="10">
    <location>
        <begin position="26"/>
        <end position="44"/>
    </location>
</feature>